<reference evidence="2 4" key="1">
    <citation type="submission" date="2018-06" db="EMBL/GenBank/DDBJ databases">
        <authorList>
            <consortium name="Pathogen Informatics"/>
            <person name="Doyle S."/>
        </authorList>
    </citation>
    <scope>NUCLEOTIDE SEQUENCE [LARGE SCALE GENOMIC DNA]</scope>
    <source>
        <strain evidence="2 4">NCTC11159</strain>
    </source>
</reference>
<gene>
    <name evidence="3" type="ORF">EV682_104176</name>
    <name evidence="2" type="ORF">NCTC11159_04082</name>
</gene>
<sequence length="377" mass="41429">MILKAACLCLSLIFSASSLAASEEENRSEAAKAAMPHLLAPFETQISKLSASLAKAKNSTEVDALLISAGQTLWNDARQQARQTTDDRPLYWARLAITQQIRDGKLGFDADATQRNSWLALFEQNSRGIQDIRYTQGVKRILLTGFDPFLLDRNINQSNPSGLAALLLDGKFIEVNGQRAQIETAIAPVRFADFDAGFVEDLLTPYLKDPVDLIVTISMGRKDFDLERYPGKRRSADFPDNLNIKTGGTLTNPVLPLLKGKTLPGAEFVEFSLPIKNMLTVQAPFIVHDNCTISTLRQKGFCPKNLAELAKEVSVEGSGGGYLSNEISYRSLRLRDQLGVKAPVGHIHTPAIKQYDADKEAAIVQQIEEMLKAALAK</sequence>
<evidence type="ECO:0000313" key="3">
    <source>
        <dbReference type="EMBL" id="TCU88007.1"/>
    </source>
</evidence>
<evidence type="ECO:0000313" key="5">
    <source>
        <dbReference type="Proteomes" id="UP000295794"/>
    </source>
</evidence>
<feature type="chain" id="PRO_5016969866" evidence="1">
    <location>
        <begin position="21"/>
        <end position="377"/>
    </location>
</feature>
<dbReference type="EMBL" id="SMBT01000004">
    <property type="protein sequence ID" value="TCU88007.1"/>
    <property type="molecule type" value="Genomic_DNA"/>
</dbReference>
<dbReference type="OrthoDB" id="9779738at2"/>
<evidence type="ECO:0000256" key="1">
    <source>
        <dbReference type="SAM" id="SignalP"/>
    </source>
</evidence>
<reference evidence="3 5" key="2">
    <citation type="submission" date="2019-03" db="EMBL/GenBank/DDBJ databases">
        <title>Genomic Encyclopedia of Type Strains, Phase IV (KMG-IV): sequencing the most valuable type-strain genomes for metagenomic binning, comparative biology and taxonomic classification.</title>
        <authorList>
            <person name="Goeker M."/>
        </authorList>
    </citation>
    <scope>NUCLEOTIDE SEQUENCE [LARGE SCALE GENOMIC DNA]</scope>
    <source>
        <strain evidence="3 5">DSM 3764</strain>
    </source>
</reference>
<dbReference type="SUPFAM" id="SSF53182">
    <property type="entry name" value="Pyrrolidone carboxyl peptidase (pyroglutamate aminopeptidase)"/>
    <property type="match status" value="1"/>
</dbReference>
<dbReference type="Proteomes" id="UP000295794">
    <property type="component" value="Unassembled WGS sequence"/>
</dbReference>
<keyword evidence="5" id="KW-1185">Reference proteome</keyword>
<evidence type="ECO:0000313" key="2">
    <source>
        <dbReference type="EMBL" id="STR45508.1"/>
    </source>
</evidence>
<accession>A0A377SVZ0</accession>
<protein>
    <submittedName>
        <fullName evidence="2">Pyrrolidone-carboxylate peptidase</fullName>
    </submittedName>
</protein>
<keyword evidence="1" id="KW-0732">Signal</keyword>
<dbReference type="AlphaFoldDB" id="A0A377SVZ0"/>
<dbReference type="Proteomes" id="UP000255108">
    <property type="component" value="Unassembled WGS sequence"/>
</dbReference>
<feature type="signal peptide" evidence="1">
    <location>
        <begin position="1"/>
        <end position="20"/>
    </location>
</feature>
<dbReference type="Gene3D" id="3.40.630.20">
    <property type="entry name" value="Peptidase C15, pyroglutamyl peptidase I-like"/>
    <property type="match status" value="1"/>
</dbReference>
<dbReference type="RefSeq" id="WP_115229622.1">
    <property type="nucleotide sequence ID" value="NZ_CAWOLO010000004.1"/>
</dbReference>
<organism evidence="2 4">
    <name type="scientific">Iodobacter fluviatilis</name>
    <dbReference type="NCBI Taxonomy" id="537"/>
    <lineage>
        <taxon>Bacteria</taxon>
        <taxon>Pseudomonadati</taxon>
        <taxon>Pseudomonadota</taxon>
        <taxon>Betaproteobacteria</taxon>
        <taxon>Neisseriales</taxon>
        <taxon>Chitinibacteraceae</taxon>
        <taxon>Iodobacter</taxon>
    </lineage>
</organism>
<dbReference type="EMBL" id="UGHR01000004">
    <property type="protein sequence ID" value="STR45508.1"/>
    <property type="molecule type" value="Genomic_DNA"/>
</dbReference>
<evidence type="ECO:0000313" key="4">
    <source>
        <dbReference type="Proteomes" id="UP000255108"/>
    </source>
</evidence>
<dbReference type="InterPro" id="IPR036440">
    <property type="entry name" value="Peptidase_C15-like_sf"/>
</dbReference>
<proteinExistence type="predicted"/>
<name>A0A377SVZ0_9NEIS</name>